<keyword evidence="2" id="KW-0547">Nucleotide-binding</keyword>
<dbReference type="Gene3D" id="2.130.10.10">
    <property type="entry name" value="YVTN repeat-like/Quinoprotein amine dehydrogenase"/>
    <property type="match status" value="1"/>
</dbReference>
<keyword evidence="4" id="KW-0067">ATP-binding</keyword>
<gene>
    <name evidence="7" type="ORF">ACFFV7_30870</name>
</gene>
<feature type="region of interest" description="Disordered" evidence="5">
    <location>
        <begin position="373"/>
        <end position="425"/>
    </location>
</feature>
<evidence type="ECO:0000256" key="2">
    <source>
        <dbReference type="ARBA" id="ARBA00022741"/>
    </source>
</evidence>
<keyword evidence="1" id="KW-0808">Transferase</keyword>
<dbReference type="Gene3D" id="1.10.510.10">
    <property type="entry name" value="Transferase(Phosphotransferase) domain 1"/>
    <property type="match status" value="1"/>
</dbReference>
<dbReference type="PROSITE" id="PS50011">
    <property type="entry name" value="PROTEIN_KINASE_DOM"/>
    <property type="match status" value="1"/>
</dbReference>
<reference evidence="7 8" key="1">
    <citation type="submission" date="2024-09" db="EMBL/GenBank/DDBJ databases">
        <authorList>
            <person name="Sun Q."/>
            <person name="Mori K."/>
        </authorList>
    </citation>
    <scope>NUCLEOTIDE SEQUENCE [LARGE SCALE GENOMIC DNA]</scope>
    <source>
        <strain evidence="7 8">CCM 3426</strain>
    </source>
</reference>
<evidence type="ECO:0000256" key="4">
    <source>
        <dbReference type="ARBA" id="ARBA00022840"/>
    </source>
</evidence>
<accession>A0ABV5IM70</accession>
<dbReference type="SUPFAM" id="SSF56112">
    <property type="entry name" value="Protein kinase-like (PK-like)"/>
    <property type="match status" value="1"/>
</dbReference>
<evidence type="ECO:0000313" key="8">
    <source>
        <dbReference type="Proteomes" id="UP001589647"/>
    </source>
</evidence>
<dbReference type="Pfam" id="PF00069">
    <property type="entry name" value="Pkinase"/>
    <property type="match status" value="1"/>
</dbReference>
<feature type="compositionally biased region" description="Low complexity" evidence="5">
    <location>
        <begin position="313"/>
        <end position="326"/>
    </location>
</feature>
<dbReference type="PANTHER" id="PTHR43289">
    <property type="entry name" value="MITOGEN-ACTIVATED PROTEIN KINASE KINASE KINASE 20-RELATED"/>
    <property type="match status" value="1"/>
</dbReference>
<dbReference type="PROSITE" id="PS00108">
    <property type="entry name" value="PROTEIN_KINASE_ST"/>
    <property type="match status" value="1"/>
</dbReference>
<name>A0ABV5IM70_9ACTN</name>
<dbReference type="Gene3D" id="3.30.200.20">
    <property type="entry name" value="Phosphorylase Kinase, domain 1"/>
    <property type="match status" value="1"/>
</dbReference>
<dbReference type="EMBL" id="JBHMEI010000030">
    <property type="protein sequence ID" value="MFB9205633.1"/>
    <property type="molecule type" value="Genomic_DNA"/>
</dbReference>
<feature type="compositionally biased region" description="Low complexity" evidence="5">
    <location>
        <begin position="399"/>
        <end position="414"/>
    </location>
</feature>
<dbReference type="InterPro" id="IPR000719">
    <property type="entry name" value="Prot_kinase_dom"/>
</dbReference>
<feature type="domain" description="Protein kinase" evidence="6">
    <location>
        <begin position="18"/>
        <end position="266"/>
    </location>
</feature>
<evidence type="ECO:0000313" key="7">
    <source>
        <dbReference type="EMBL" id="MFB9205633.1"/>
    </source>
</evidence>
<keyword evidence="8" id="KW-1185">Reference proteome</keyword>
<sequence>MPEVRPLRPGDPTRIGDHRLLGVLGSGGQGVVYKGVDGTGREVAVKLLHSHLTQDDTVTRGFLREVEAARRVAAFCTAAVLDVGVADGRPYIVSEYVAGDTLQTLVRESGPRTGGALDRLAISTLTALAAIHEAGIVHRDFKPGNVLMGPEGPIVIDFGIAKALGATTQASAPMGTPAFMSPEQFAGERVGPASDVFSWAGTMVFAATGRPPFAGETVAAILHKVMSGVPDLAGVPAHLAGPIGACLAKDPSARPTPTTLLRHLIATPASPSADAQGAGGAPEGPAGGLGPERHAPTQPGAAQGAGHHGGVVPGAPAGGAVLPSGGLATGPGVQGEATRAGVERRVSRRAVVVGGVTAAAAAAASAFVLLRPASGLSDDPVDPPTGRTTDAPATRTTGPSATATERPATPTAEPFGAPVREPVALPAGSGEPTVLAAAGATVVCGTSKGTVLTWDLTSSGTPVIRLGDGGGAATAVACGGGRTASGHRDGAMRLWNPAGGETGETGRARAADPVIAVTTAGRGVAVTQKYDSLTDLHSVVRLWDLSTGRQIGPAVTDHFQGVNGLAFGRLGGDDVLVTGDGANRVRVRRLSDGKVTHTYKTGEIGGIELLACGELDGRPVLVSTHLDATLRVYDLATGKRRKKWPFSRRSPDDRGTSALVTGMLGGTPVAVVAHAPGSGEAAVRVWKLTDGEVAGELGPGPGAEIRALALAGLPGRPVVVGTGGDALLSAWSLGPA</sequence>
<evidence type="ECO:0000256" key="1">
    <source>
        <dbReference type="ARBA" id="ARBA00022679"/>
    </source>
</evidence>
<feature type="region of interest" description="Disordered" evidence="5">
    <location>
        <begin position="269"/>
        <end position="344"/>
    </location>
</feature>
<dbReference type="InterPro" id="IPR011009">
    <property type="entry name" value="Kinase-like_dom_sf"/>
</dbReference>
<dbReference type="InterPro" id="IPR008271">
    <property type="entry name" value="Ser/Thr_kinase_AS"/>
</dbReference>
<dbReference type="SUPFAM" id="SSF101908">
    <property type="entry name" value="Putative isomerase YbhE"/>
    <property type="match status" value="1"/>
</dbReference>
<dbReference type="InterPro" id="IPR015943">
    <property type="entry name" value="WD40/YVTN_repeat-like_dom_sf"/>
</dbReference>
<proteinExistence type="predicted"/>
<feature type="compositionally biased region" description="Low complexity" evidence="5">
    <location>
        <begin position="296"/>
        <end position="305"/>
    </location>
</feature>
<dbReference type="Proteomes" id="UP001589647">
    <property type="component" value="Unassembled WGS sequence"/>
</dbReference>
<dbReference type="PANTHER" id="PTHR43289:SF34">
    <property type="entry name" value="SERINE_THREONINE-PROTEIN KINASE YBDM-RELATED"/>
    <property type="match status" value="1"/>
</dbReference>
<protein>
    <submittedName>
        <fullName evidence="7">Protein kinase</fullName>
    </submittedName>
</protein>
<keyword evidence="3 7" id="KW-0418">Kinase</keyword>
<dbReference type="GO" id="GO:0016301">
    <property type="term" value="F:kinase activity"/>
    <property type="evidence" value="ECO:0007669"/>
    <property type="project" value="UniProtKB-KW"/>
</dbReference>
<feature type="compositionally biased region" description="Gly residues" evidence="5">
    <location>
        <begin position="277"/>
        <end position="290"/>
    </location>
</feature>
<evidence type="ECO:0000256" key="5">
    <source>
        <dbReference type="SAM" id="MobiDB-lite"/>
    </source>
</evidence>
<dbReference type="CDD" id="cd14014">
    <property type="entry name" value="STKc_PknB_like"/>
    <property type="match status" value="1"/>
</dbReference>
<evidence type="ECO:0000256" key="3">
    <source>
        <dbReference type="ARBA" id="ARBA00022777"/>
    </source>
</evidence>
<comment type="caution">
    <text evidence="7">The sequence shown here is derived from an EMBL/GenBank/DDBJ whole genome shotgun (WGS) entry which is preliminary data.</text>
</comment>
<organism evidence="7 8">
    <name type="scientific">Nonomuraea spiralis</name>
    <dbReference type="NCBI Taxonomy" id="46182"/>
    <lineage>
        <taxon>Bacteria</taxon>
        <taxon>Bacillati</taxon>
        <taxon>Actinomycetota</taxon>
        <taxon>Actinomycetes</taxon>
        <taxon>Streptosporangiales</taxon>
        <taxon>Streptosporangiaceae</taxon>
        <taxon>Nonomuraea</taxon>
    </lineage>
</organism>
<dbReference type="RefSeq" id="WP_189649566.1">
    <property type="nucleotide sequence ID" value="NZ_BMRC01000010.1"/>
</dbReference>
<evidence type="ECO:0000259" key="6">
    <source>
        <dbReference type="PROSITE" id="PS50011"/>
    </source>
</evidence>